<evidence type="ECO:0000313" key="2">
    <source>
        <dbReference type="Proteomes" id="UP000287651"/>
    </source>
</evidence>
<proteinExistence type="predicted"/>
<dbReference type="EMBL" id="AMZH03005273">
    <property type="protein sequence ID" value="RRT66829.1"/>
    <property type="molecule type" value="Genomic_DNA"/>
</dbReference>
<sequence length="105" mass="11466">MMQLGTRLECVGSSSRVSGAYQDSVREFAGRRPRLVGRLSGVAKGLPGVGKILKWICDDAMGPRREFPRRFTKGIGKLAGNMLGDCQKKTKRLIVRMSEAARLAG</sequence>
<gene>
    <name evidence="1" type="ORF">B296_00032665</name>
</gene>
<evidence type="ECO:0000313" key="1">
    <source>
        <dbReference type="EMBL" id="RRT66829.1"/>
    </source>
</evidence>
<dbReference type="AlphaFoldDB" id="A0A426ZS32"/>
<protein>
    <submittedName>
        <fullName evidence="1">Uncharacterized protein</fullName>
    </submittedName>
</protein>
<organism evidence="1 2">
    <name type="scientific">Ensete ventricosum</name>
    <name type="common">Abyssinian banana</name>
    <name type="synonym">Musa ensete</name>
    <dbReference type="NCBI Taxonomy" id="4639"/>
    <lineage>
        <taxon>Eukaryota</taxon>
        <taxon>Viridiplantae</taxon>
        <taxon>Streptophyta</taxon>
        <taxon>Embryophyta</taxon>
        <taxon>Tracheophyta</taxon>
        <taxon>Spermatophyta</taxon>
        <taxon>Magnoliopsida</taxon>
        <taxon>Liliopsida</taxon>
        <taxon>Zingiberales</taxon>
        <taxon>Musaceae</taxon>
        <taxon>Ensete</taxon>
    </lineage>
</organism>
<accession>A0A426ZS32</accession>
<feature type="non-terminal residue" evidence="1">
    <location>
        <position position="105"/>
    </location>
</feature>
<reference evidence="1 2" key="1">
    <citation type="journal article" date="2014" name="Agronomy (Basel)">
        <title>A Draft Genome Sequence for Ensete ventricosum, the Drought-Tolerant Tree Against Hunger.</title>
        <authorList>
            <person name="Harrison J."/>
            <person name="Moore K.A."/>
            <person name="Paszkiewicz K."/>
            <person name="Jones T."/>
            <person name="Grant M."/>
            <person name="Ambacheew D."/>
            <person name="Muzemil S."/>
            <person name="Studholme D.J."/>
        </authorList>
    </citation>
    <scope>NUCLEOTIDE SEQUENCE [LARGE SCALE GENOMIC DNA]</scope>
</reference>
<dbReference type="Proteomes" id="UP000287651">
    <property type="component" value="Unassembled WGS sequence"/>
</dbReference>
<name>A0A426ZS32_ENSVE</name>
<comment type="caution">
    <text evidence="1">The sequence shown here is derived from an EMBL/GenBank/DDBJ whole genome shotgun (WGS) entry which is preliminary data.</text>
</comment>